<dbReference type="Proteomes" id="UP000487268">
    <property type="component" value="Unassembled WGS sequence"/>
</dbReference>
<evidence type="ECO:0000256" key="1">
    <source>
        <dbReference type="SAM" id="Phobius"/>
    </source>
</evidence>
<feature type="transmembrane region" description="Helical" evidence="1">
    <location>
        <begin position="33"/>
        <end position="52"/>
    </location>
</feature>
<name>A0A7K0C4W7_9ACTN</name>
<organism evidence="2 3">
    <name type="scientific">Actinomadura macrotermitis</name>
    <dbReference type="NCBI Taxonomy" id="2585200"/>
    <lineage>
        <taxon>Bacteria</taxon>
        <taxon>Bacillati</taxon>
        <taxon>Actinomycetota</taxon>
        <taxon>Actinomycetes</taxon>
        <taxon>Streptosporangiales</taxon>
        <taxon>Thermomonosporaceae</taxon>
        <taxon>Actinomadura</taxon>
    </lineage>
</organism>
<accession>A0A7K0C4W7</accession>
<gene>
    <name evidence="2" type="ORF">ACRB68_65920</name>
</gene>
<keyword evidence="3" id="KW-1185">Reference proteome</keyword>
<keyword evidence="1" id="KW-0812">Transmembrane</keyword>
<keyword evidence="1" id="KW-1133">Transmembrane helix</keyword>
<dbReference type="AlphaFoldDB" id="A0A7K0C4W7"/>
<protein>
    <submittedName>
        <fullName evidence="2">Uncharacterized protein</fullName>
    </submittedName>
</protein>
<sequence>MVTAFRPGPRADDGPGDLLGHACALVRLCARDAMIAATLLALVVVGVTAQLAAGRTGVLALVSLTVVGAAFSVAASCVLRARRTLVTALGAVRGRTGAPLDPGVPWTPFALGTALDNGVRDVELRRLLAAAHRCCELSWQAVNWAVITSGLCLLWTALAGSAG</sequence>
<evidence type="ECO:0000313" key="2">
    <source>
        <dbReference type="EMBL" id="MQY08483.1"/>
    </source>
</evidence>
<feature type="transmembrane region" description="Helical" evidence="1">
    <location>
        <begin position="58"/>
        <end position="79"/>
    </location>
</feature>
<comment type="caution">
    <text evidence="2">The sequence shown here is derived from an EMBL/GenBank/DDBJ whole genome shotgun (WGS) entry which is preliminary data.</text>
</comment>
<evidence type="ECO:0000313" key="3">
    <source>
        <dbReference type="Proteomes" id="UP000487268"/>
    </source>
</evidence>
<keyword evidence="1" id="KW-0472">Membrane</keyword>
<proteinExistence type="predicted"/>
<dbReference type="EMBL" id="WEGH01000005">
    <property type="protein sequence ID" value="MQY08483.1"/>
    <property type="molecule type" value="Genomic_DNA"/>
</dbReference>
<reference evidence="2 3" key="1">
    <citation type="submission" date="2019-10" db="EMBL/GenBank/DDBJ databases">
        <title>Actinomadura rubteroloni sp. nov. and Actinomadura macrotermitis sp. nov., isolated from the gut of fungus growing-termite Macrotermes natalensis.</title>
        <authorList>
            <person name="Benndorf R."/>
            <person name="Martin K."/>
            <person name="Kuefner M."/>
            <person name="De Beer W."/>
            <person name="Kaster A.-K."/>
            <person name="Vollmers J."/>
            <person name="Poulsen M."/>
            <person name="Beemelmanns C."/>
        </authorList>
    </citation>
    <scope>NUCLEOTIDE SEQUENCE [LARGE SCALE GENOMIC DNA]</scope>
    <source>
        <strain evidence="2 3">RB68</strain>
    </source>
</reference>